<dbReference type="RefSeq" id="WP_377911996.1">
    <property type="nucleotide sequence ID" value="NZ_JBHRZT010000017.1"/>
</dbReference>
<dbReference type="InterPro" id="IPR036615">
    <property type="entry name" value="Mur_ligase_C_dom_sf"/>
</dbReference>
<dbReference type="InterPro" id="IPR051046">
    <property type="entry name" value="MurCDEF_CellWall_CoF430Synth"/>
</dbReference>
<evidence type="ECO:0000256" key="3">
    <source>
        <dbReference type="ARBA" id="ARBA00022618"/>
    </source>
</evidence>
<comment type="function">
    <text evidence="10 11">Involved in cell wall formation. Catalyzes the final step in the synthesis of UDP-N-acetylmuramoyl-pentapeptide, the precursor of murein.</text>
</comment>
<evidence type="ECO:0000256" key="6">
    <source>
        <dbReference type="ARBA" id="ARBA00022960"/>
    </source>
</evidence>
<keyword evidence="4 10" id="KW-0547">Nucleotide-binding</keyword>
<keyword evidence="3 10" id="KW-0132">Cell division</keyword>
<feature type="domain" description="Mur ligase C-terminal" evidence="13">
    <location>
        <begin position="317"/>
        <end position="443"/>
    </location>
</feature>
<dbReference type="InterPro" id="IPR036565">
    <property type="entry name" value="Mur-like_cat_sf"/>
</dbReference>
<comment type="similarity">
    <text evidence="10">Belongs to the MurCDEF family. MurF subfamily.</text>
</comment>
<dbReference type="InterPro" id="IPR000713">
    <property type="entry name" value="Mur_ligase_N"/>
</dbReference>
<protein>
    <recommendedName>
        <fullName evidence="10 11">UDP-N-acetylmuramoyl-tripeptide--D-alanyl-D-alanine ligase</fullName>
        <ecNumber evidence="10 11">6.3.2.10</ecNumber>
    </recommendedName>
    <alternativeName>
        <fullName evidence="10">D-alanyl-D-alanine-adding enzyme</fullName>
    </alternativeName>
</protein>
<dbReference type="InterPro" id="IPR013221">
    <property type="entry name" value="Mur_ligase_cen"/>
</dbReference>
<dbReference type="SUPFAM" id="SSF53623">
    <property type="entry name" value="MurD-like peptide ligases, catalytic domain"/>
    <property type="match status" value="1"/>
</dbReference>
<comment type="pathway">
    <text evidence="10 11">Cell wall biogenesis; peptidoglycan biosynthesis.</text>
</comment>
<reference evidence="16" key="1">
    <citation type="journal article" date="2019" name="Int. J. Syst. Evol. Microbiol.">
        <title>The Global Catalogue of Microorganisms (GCM) 10K type strain sequencing project: providing services to taxonomists for standard genome sequencing and annotation.</title>
        <authorList>
            <consortium name="The Broad Institute Genomics Platform"/>
            <consortium name="The Broad Institute Genome Sequencing Center for Infectious Disease"/>
            <person name="Wu L."/>
            <person name="Ma J."/>
        </authorList>
    </citation>
    <scope>NUCLEOTIDE SEQUENCE [LARGE SCALE GENOMIC DNA]</scope>
    <source>
        <strain evidence="16">CCUG 61889</strain>
    </source>
</reference>
<dbReference type="InterPro" id="IPR035911">
    <property type="entry name" value="MurE/MurF_N"/>
</dbReference>
<dbReference type="Proteomes" id="UP001595752">
    <property type="component" value="Unassembled WGS sequence"/>
</dbReference>
<accession>A0ABV8B033</accession>
<keyword evidence="16" id="KW-1185">Reference proteome</keyword>
<dbReference type="Pfam" id="PF01225">
    <property type="entry name" value="Mur_ligase"/>
    <property type="match status" value="1"/>
</dbReference>
<keyword evidence="2 10" id="KW-0436">Ligase</keyword>
<keyword evidence="6 10" id="KW-0133">Cell shape</keyword>
<dbReference type="PANTHER" id="PTHR43024">
    <property type="entry name" value="UDP-N-ACETYLMURAMOYL-TRIPEPTIDE--D-ALANYL-D-ALANINE LIGASE"/>
    <property type="match status" value="1"/>
</dbReference>
<evidence type="ECO:0000256" key="10">
    <source>
        <dbReference type="HAMAP-Rule" id="MF_02019"/>
    </source>
</evidence>
<organism evidence="15 16">
    <name type="scientific">Bacillus songklensis</name>
    <dbReference type="NCBI Taxonomy" id="1069116"/>
    <lineage>
        <taxon>Bacteria</taxon>
        <taxon>Bacillati</taxon>
        <taxon>Bacillota</taxon>
        <taxon>Bacilli</taxon>
        <taxon>Bacillales</taxon>
        <taxon>Bacillaceae</taxon>
        <taxon>Bacillus</taxon>
    </lineage>
</organism>
<evidence type="ECO:0000256" key="7">
    <source>
        <dbReference type="ARBA" id="ARBA00022984"/>
    </source>
</evidence>
<gene>
    <name evidence="10 15" type="primary">murF</name>
    <name evidence="15" type="ORF">ACFOU2_02820</name>
</gene>
<evidence type="ECO:0000313" key="15">
    <source>
        <dbReference type="EMBL" id="MFC3882479.1"/>
    </source>
</evidence>
<proteinExistence type="inferred from homology"/>
<keyword evidence="7 10" id="KW-0573">Peptidoglycan synthesis</keyword>
<dbReference type="NCBIfam" id="TIGR01143">
    <property type="entry name" value="murF"/>
    <property type="match status" value="1"/>
</dbReference>
<dbReference type="Pfam" id="PF02875">
    <property type="entry name" value="Mur_ligase_C"/>
    <property type="match status" value="1"/>
</dbReference>
<dbReference type="EC" id="6.3.2.10" evidence="10 11"/>
<feature type="domain" description="Mur ligase central" evidence="14">
    <location>
        <begin position="110"/>
        <end position="294"/>
    </location>
</feature>
<dbReference type="GO" id="GO:0047480">
    <property type="term" value="F:UDP-N-acetylmuramoyl-tripeptide-D-alanyl-D-alanine ligase activity"/>
    <property type="evidence" value="ECO:0007669"/>
    <property type="project" value="UniProtKB-EC"/>
</dbReference>
<feature type="domain" description="Mur ligase N-terminal catalytic" evidence="12">
    <location>
        <begin position="26"/>
        <end position="100"/>
    </location>
</feature>
<dbReference type="Gene3D" id="3.40.1190.10">
    <property type="entry name" value="Mur-like, catalytic domain"/>
    <property type="match status" value="1"/>
</dbReference>
<comment type="subcellular location">
    <subcellularLocation>
        <location evidence="10 11">Cytoplasm</location>
    </subcellularLocation>
</comment>
<name>A0ABV8B033_9BACI</name>
<evidence type="ECO:0000256" key="2">
    <source>
        <dbReference type="ARBA" id="ARBA00022598"/>
    </source>
</evidence>
<dbReference type="Pfam" id="PF08245">
    <property type="entry name" value="Mur_ligase_M"/>
    <property type="match status" value="1"/>
</dbReference>
<dbReference type="InterPro" id="IPR004101">
    <property type="entry name" value="Mur_ligase_C"/>
</dbReference>
<evidence type="ECO:0000256" key="11">
    <source>
        <dbReference type="RuleBase" id="RU004136"/>
    </source>
</evidence>
<evidence type="ECO:0000256" key="1">
    <source>
        <dbReference type="ARBA" id="ARBA00022490"/>
    </source>
</evidence>
<sequence>MITRTIKEVQEMIPDSTLQGDTEVIIKGVSIDTRTIEEGNLFVPIKGEKFNGHEFVQKAIESGASATLWNRNEPNMPENIPVLLVEDTLTALQQLSKQYRDQLGVKVVGVTGSNGKTTTKDMIFSVLSTSYQVLKTEGNFNNHIGLPLTMLRLTEETEIAILEMGMSSRGEIELLSQLAAPHVAVITNIGESHLLDLGSRDGIAEAKLEIISGLQEEGLLIYNGDEPLLTSRVEKMAIKTVTFGKTSDVDLHPLTIEQQKQSTLFTISQAPDVTYEIPVLGVHNVHNALAAIAVGRFFNIPFSTIAEGLNTLRLTNMRMEMIPSHKGFDIINDAYNASPTSMKAAISLLEDLKGYGQKFIVLGDMLELGAQEKSFHYEVGQIINPQKIDYVFTCGKLGLEIAKGAETTFEKGRVQHFGDKKQLVQHLAPLIQKGDVVLVKASRGMRLEEVVEALKA</sequence>
<evidence type="ECO:0000259" key="12">
    <source>
        <dbReference type="Pfam" id="PF01225"/>
    </source>
</evidence>
<evidence type="ECO:0000256" key="5">
    <source>
        <dbReference type="ARBA" id="ARBA00022840"/>
    </source>
</evidence>
<keyword evidence="8 10" id="KW-0131">Cell cycle</keyword>
<dbReference type="Gene3D" id="3.40.1390.10">
    <property type="entry name" value="MurE/MurF, N-terminal domain"/>
    <property type="match status" value="1"/>
</dbReference>
<evidence type="ECO:0000256" key="4">
    <source>
        <dbReference type="ARBA" id="ARBA00022741"/>
    </source>
</evidence>
<dbReference type="SUPFAM" id="SSF63418">
    <property type="entry name" value="MurE/MurF N-terminal domain"/>
    <property type="match status" value="1"/>
</dbReference>
<evidence type="ECO:0000259" key="14">
    <source>
        <dbReference type="Pfam" id="PF08245"/>
    </source>
</evidence>
<evidence type="ECO:0000256" key="8">
    <source>
        <dbReference type="ARBA" id="ARBA00023306"/>
    </source>
</evidence>
<dbReference type="HAMAP" id="MF_02019">
    <property type="entry name" value="MurF"/>
    <property type="match status" value="1"/>
</dbReference>
<dbReference type="EMBL" id="JBHRZT010000017">
    <property type="protein sequence ID" value="MFC3882479.1"/>
    <property type="molecule type" value="Genomic_DNA"/>
</dbReference>
<dbReference type="InterPro" id="IPR005863">
    <property type="entry name" value="UDP-N-AcMur_synth"/>
</dbReference>
<evidence type="ECO:0000256" key="9">
    <source>
        <dbReference type="ARBA" id="ARBA00023316"/>
    </source>
</evidence>
<dbReference type="SUPFAM" id="SSF53244">
    <property type="entry name" value="MurD-like peptide ligases, peptide-binding domain"/>
    <property type="match status" value="1"/>
</dbReference>
<evidence type="ECO:0000313" key="16">
    <source>
        <dbReference type="Proteomes" id="UP001595752"/>
    </source>
</evidence>
<keyword evidence="1 10" id="KW-0963">Cytoplasm</keyword>
<feature type="binding site" evidence="10">
    <location>
        <begin position="112"/>
        <end position="118"/>
    </location>
    <ligand>
        <name>ATP</name>
        <dbReference type="ChEBI" id="CHEBI:30616"/>
    </ligand>
</feature>
<comment type="catalytic activity">
    <reaction evidence="10 11">
        <text>D-alanyl-D-alanine + UDP-N-acetyl-alpha-D-muramoyl-L-alanyl-gamma-D-glutamyl-meso-2,6-diaminopimelate + ATP = UDP-N-acetyl-alpha-D-muramoyl-L-alanyl-gamma-D-glutamyl-meso-2,6-diaminopimeloyl-D-alanyl-D-alanine + ADP + phosphate + H(+)</text>
        <dbReference type="Rhea" id="RHEA:28374"/>
        <dbReference type="ChEBI" id="CHEBI:15378"/>
        <dbReference type="ChEBI" id="CHEBI:30616"/>
        <dbReference type="ChEBI" id="CHEBI:43474"/>
        <dbReference type="ChEBI" id="CHEBI:57822"/>
        <dbReference type="ChEBI" id="CHEBI:61386"/>
        <dbReference type="ChEBI" id="CHEBI:83905"/>
        <dbReference type="ChEBI" id="CHEBI:456216"/>
        <dbReference type="EC" id="6.3.2.10"/>
    </reaction>
</comment>
<comment type="caution">
    <text evidence="15">The sequence shown here is derived from an EMBL/GenBank/DDBJ whole genome shotgun (WGS) entry which is preliminary data.</text>
</comment>
<keyword evidence="9 10" id="KW-0961">Cell wall biogenesis/degradation</keyword>
<dbReference type="Gene3D" id="3.90.190.20">
    <property type="entry name" value="Mur ligase, C-terminal domain"/>
    <property type="match status" value="1"/>
</dbReference>
<evidence type="ECO:0000259" key="13">
    <source>
        <dbReference type="Pfam" id="PF02875"/>
    </source>
</evidence>
<dbReference type="PANTHER" id="PTHR43024:SF1">
    <property type="entry name" value="UDP-N-ACETYLMURAMOYL-TRIPEPTIDE--D-ALANYL-D-ALANINE LIGASE"/>
    <property type="match status" value="1"/>
</dbReference>
<keyword evidence="5 10" id="KW-0067">ATP-binding</keyword>